<name>A0A0V1PW40_9ASCO</name>
<dbReference type="GO" id="GO:0005730">
    <property type="term" value="C:nucleolus"/>
    <property type="evidence" value="ECO:0007669"/>
    <property type="project" value="UniProtKB-SubCell"/>
</dbReference>
<evidence type="ECO:0000256" key="3">
    <source>
        <dbReference type="ARBA" id="ARBA00009352"/>
    </source>
</evidence>
<keyword evidence="13" id="KW-1185">Reference proteome</keyword>
<evidence type="ECO:0000256" key="2">
    <source>
        <dbReference type="ARBA" id="ARBA00004604"/>
    </source>
</evidence>
<keyword evidence="8 10" id="KW-0687">Ribonucleoprotein</keyword>
<evidence type="ECO:0000256" key="1">
    <source>
        <dbReference type="ARBA" id="ARBA00004496"/>
    </source>
</evidence>
<dbReference type="EMBL" id="LMYN01000086">
    <property type="protein sequence ID" value="KSA00493.1"/>
    <property type="molecule type" value="Genomic_DNA"/>
</dbReference>
<dbReference type="GO" id="GO:0005786">
    <property type="term" value="C:signal recognition particle, endoplasmic reticulum targeting"/>
    <property type="evidence" value="ECO:0007669"/>
    <property type="project" value="UniProtKB-KW"/>
</dbReference>
<evidence type="ECO:0000256" key="11">
    <source>
        <dbReference type="SAM" id="MobiDB-lite"/>
    </source>
</evidence>
<gene>
    <name evidence="12" type="ORF">AC631_03770</name>
</gene>
<accession>A0A0V1PW40</accession>
<evidence type="ECO:0000256" key="5">
    <source>
        <dbReference type="ARBA" id="ARBA00022884"/>
    </source>
</evidence>
<sequence length="609" mass="69605">MQGSLKKLTTMEYPLNATLGARMSAYLSSSEDYHKQRKRLNKRLLKLRHELDLITPDTKDYKKKEKISKISSEDYDRDERFGLVLLLTAERDSLYSSEIKSLLEISNDNASSYRNLMISRIKKSLSSSKKLLDITANEKDEYKKVEYYIYAALIQGNLSVNKKQWPQALNAFSIAKCALDFLYSQEDSKMDVDEEQEESIQFKKTLISEITETLVDPSLALAISQDDTAYSTTTDLKTVSRKHCRDNKLPYLQPVIEIIAGIDPEAVSEVSSSTELIKSVQWRDHEATLYNDELAYKIMKLTNDDETNWKNFNDANQFDVLLSGWSELLEIHTNDMDKNKDEDDLEKVQDRAIVLTYINYNLLFTRLKRDLLIIDQLSSQGDNAFALKKLEFNKDIIRLYGTIITTTQEIKDLPGVYNDEDLHESLDNLEKYFIAKKSTVLARSFALNNKFPEALKIFDHVDTSLSSSSEKFYKIDVFPYDVSNNGEFEKFKKQLPSQVLQAQILAQFSVDLSKNLNQSNYAIENMNKFPVSNETLDNIANINEDFSIAPVLSKPVLFDIGFNYINYGMGRSSSYNNSNSAASATSDATNDKEDPNKKKSGFFGIFGRS</sequence>
<keyword evidence="5 10" id="KW-0694">RNA-binding</keyword>
<comment type="similarity">
    <text evidence="3 10">Belongs to the SRP68 family.</text>
</comment>
<dbReference type="PIRSF" id="PIRSF038995">
    <property type="entry name" value="SRP68"/>
    <property type="match status" value="1"/>
</dbReference>
<dbReference type="GO" id="GO:0030942">
    <property type="term" value="F:endoplasmic reticulum signal peptide binding"/>
    <property type="evidence" value="ECO:0007669"/>
    <property type="project" value="InterPro"/>
</dbReference>
<dbReference type="Pfam" id="PF16969">
    <property type="entry name" value="SRP68"/>
    <property type="match status" value="1"/>
</dbReference>
<evidence type="ECO:0000256" key="9">
    <source>
        <dbReference type="ARBA" id="ARBA00029498"/>
    </source>
</evidence>
<proteinExistence type="inferred from homology"/>
<keyword evidence="4 10" id="KW-0963">Cytoplasm</keyword>
<comment type="subcellular location">
    <subcellularLocation>
        <location evidence="1 10">Cytoplasm</location>
    </subcellularLocation>
    <subcellularLocation>
        <location evidence="2">Nucleus</location>
        <location evidence="2">Nucleolus</location>
    </subcellularLocation>
</comment>
<feature type="compositionally biased region" description="Low complexity" evidence="11">
    <location>
        <begin position="576"/>
        <end position="588"/>
    </location>
</feature>
<dbReference type="AlphaFoldDB" id="A0A0V1PW40"/>
<dbReference type="GO" id="GO:0006614">
    <property type="term" value="P:SRP-dependent cotranslational protein targeting to membrane"/>
    <property type="evidence" value="ECO:0007669"/>
    <property type="project" value="InterPro"/>
</dbReference>
<comment type="function">
    <text evidence="10">Component of the signal recognition particle (SRP) complex, a ribonucleoprotein complex that mediates the cotranslational targeting of secretory and membrane proteins to the endoplasmic reticulum (ER). The SRP complex interacts with the signal sequence in nascent secretory and membrane proteins and directs them to the membrane of the ER.</text>
</comment>
<evidence type="ECO:0000256" key="6">
    <source>
        <dbReference type="ARBA" id="ARBA00023135"/>
    </source>
</evidence>
<dbReference type="RefSeq" id="XP_015466595.1">
    <property type="nucleotide sequence ID" value="XM_015612599.1"/>
</dbReference>
<dbReference type="InterPro" id="IPR034652">
    <property type="entry name" value="SRP68-RBD"/>
</dbReference>
<dbReference type="CDD" id="cd15481">
    <property type="entry name" value="SRP68-RBD"/>
    <property type="match status" value="1"/>
</dbReference>
<dbReference type="Gene3D" id="1.10.3450.40">
    <property type="entry name" value="Signal recognition particle, SRP68 subunit, RNA-binding domain"/>
    <property type="match status" value="1"/>
</dbReference>
<organism evidence="12 13">
    <name type="scientific">Debaryomyces fabryi</name>
    <dbReference type="NCBI Taxonomy" id="58627"/>
    <lineage>
        <taxon>Eukaryota</taxon>
        <taxon>Fungi</taxon>
        <taxon>Dikarya</taxon>
        <taxon>Ascomycota</taxon>
        <taxon>Saccharomycotina</taxon>
        <taxon>Pichiomycetes</taxon>
        <taxon>Debaryomycetaceae</taxon>
        <taxon>Debaryomyces</taxon>
    </lineage>
</organism>
<keyword evidence="7" id="KW-0539">Nucleus</keyword>
<evidence type="ECO:0000256" key="10">
    <source>
        <dbReference type="PIRNR" id="PIRNR038995"/>
    </source>
</evidence>
<evidence type="ECO:0000313" key="13">
    <source>
        <dbReference type="Proteomes" id="UP000054251"/>
    </source>
</evidence>
<evidence type="ECO:0000256" key="8">
    <source>
        <dbReference type="ARBA" id="ARBA00023274"/>
    </source>
</evidence>
<evidence type="ECO:0000313" key="12">
    <source>
        <dbReference type="EMBL" id="KSA00493.1"/>
    </source>
</evidence>
<keyword evidence="6 10" id="KW-0733">Signal recognition particle</keyword>
<dbReference type="InterPro" id="IPR026258">
    <property type="entry name" value="SRP68"/>
</dbReference>
<comment type="caution">
    <text evidence="12">The sequence shown here is derived from an EMBL/GenBank/DDBJ whole genome shotgun (WGS) entry which is preliminary data.</text>
</comment>
<evidence type="ECO:0000256" key="4">
    <source>
        <dbReference type="ARBA" id="ARBA00022490"/>
    </source>
</evidence>
<reference evidence="12 13" key="1">
    <citation type="submission" date="2015-11" db="EMBL/GenBank/DDBJ databases">
        <title>The genome of Debaryomyces fabryi.</title>
        <authorList>
            <person name="Tafer H."/>
            <person name="Lopandic K."/>
        </authorList>
    </citation>
    <scope>NUCLEOTIDE SEQUENCE [LARGE SCALE GENOMIC DNA]</scope>
    <source>
        <strain evidence="12 13">CBS 789</strain>
    </source>
</reference>
<dbReference type="GO" id="GO:0005047">
    <property type="term" value="F:signal recognition particle binding"/>
    <property type="evidence" value="ECO:0007669"/>
    <property type="project" value="InterPro"/>
</dbReference>
<dbReference type="PANTHER" id="PTHR12860:SF0">
    <property type="entry name" value="SIGNAL RECOGNITION PARTICLE SUBUNIT SRP68"/>
    <property type="match status" value="1"/>
</dbReference>
<dbReference type="GeneID" id="26840779"/>
<protein>
    <recommendedName>
        <fullName evidence="9 10">Signal recognition particle subunit SRP68</fullName>
        <shortName evidence="10">SRP68</shortName>
    </recommendedName>
</protein>
<dbReference type="GO" id="GO:0008312">
    <property type="term" value="F:7S RNA binding"/>
    <property type="evidence" value="ECO:0007669"/>
    <property type="project" value="InterPro"/>
</dbReference>
<dbReference type="InterPro" id="IPR038253">
    <property type="entry name" value="SRP68_N_sf"/>
</dbReference>
<evidence type="ECO:0000256" key="7">
    <source>
        <dbReference type="ARBA" id="ARBA00023242"/>
    </source>
</evidence>
<dbReference type="PANTHER" id="PTHR12860">
    <property type="entry name" value="SIGNAL RECOGNITION PARTICLE 68 KDA PROTEIN"/>
    <property type="match status" value="1"/>
</dbReference>
<feature type="region of interest" description="Disordered" evidence="11">
    <location>
        <begin position="576"/>
        <end position="609"/>
    </location>
</feature>
<dbReference type="OrthoDB" id="10255118at2759"/>
<dbReference type="Proteomes" id="UP000054251">
    <property type="component" value="Unassembled WGS sequence"/>
</dbReference>